<organism evidence="1 2">
    <name type="scientific">Chryseobacterium suipulveris</name>
    <dbReference type="NCBI Taxonomy" id="2929800"/>
    <lineage>
        <taxon>Bacteria</taxon>
        <taxon>Pseudomonadati</taxon>
        <taxon>Bacteroidota</taxon>
        <taxon>Flavobacteriia</taxon>
        <taxon>Flavobacteriales</taxon>
        <taxon>Weeksellaceae</taxon>
        <taxon>Chryseobacterium group</taxon>
        <taxon>Chryseobacterium</taxon>
    </lineage>
</organism>
<dbReference type="Proteomes" id="UP000831460">
    <property type="component" value="Chromosome"/>
</dbReference>
<dbReference type="RefSeq" id="WP_224135642.1">
    <property type="nucleotide sequence ID" value="NZ_CP094532.1"/>
</dbReference>
<dbReference type="EMBL" id="CP094532">
    <property type="protein sequence ID" value="UOE42168.1"/>
    <property type="molecule type" value="Genomic_DNA"/>
</dbReference>
<gene>
    <name evidence="1" type="ORF">MTP09_05900</name>
</gene>
<evidence type="ECO:0000313" key="2">
    <source>
        <dbReference type="Proteomes" id="UP000831460"/>
    </source>
</evidence>
<keyword evidence="2" id="KW-1185">Reference proteome</keyword>
<protein>
    <submittedName>
        <fullName evidence="1">Uncharacterized protein</fullName>
    </submittedName>
</protein>
<reference evidence="1 2" key="1">
    <citation type="submission" date="2022-03" db="EMBL/GenBank/DDBJ databases">
        <title>Chryseobacterium sp. isolated from particulate matters in swine house.</title>
        <authorList>
            <person name="Won M."/>
            <person name="Kim S.-J."/>
            <person name="Kwon S.-W."/>
        </authorList>
    </citation>
    <scope>NUCLEOTIDE SEQUENCE [LARGE SCALE GENOMIC DNA]</scope>
    <source>
        <strain evidence="1 2">SC2-2</strain>
    </source>
</reference>
<proteinExistence type="predicted"/>
<sequence length="86" mass="9834">MTFEGAVIKEQGVSFAIVVVKEYVLNSPSECNNARSGFQTIFPRMPIILMAQNSRGVPRYQGRTDIVNFLANVHPSRIPWKRYNYN</sequence>
<accession>A0ABY4BSJ2</accession>
<evidence type="ECO:0000313" key="1">
    <source>
        <dbReference type="EMBL" id="UOE42168.1"/>
    </source>
</evidence>
<name>A0ABY4BSJ2_9FLAO</name>